<feature type="compositionally biased region" description="Basic and acidic residues" evidence="7">
    <location>
        <begin position="78"/>
        <end position="102"/>
    </location>
</feature>
<feature type="region of interest" description="Sigma-70 factor domain-2" evidence="6">
    <location>
        <begin position="242"/>
        <end position="312"/>
    </location>
</feature>
<evidence type="ECO:0000256" key="6">
    <source>
        <dbReference type="HAMAP-Rule" id="MF_00963"/>
    </source>
</evidence>
<keyword evidence="3 6" id="KW-0731">Sigma factor</keyword>
<keyword evidence="4 6" id="KW-0238">DNA-binding</keyword>
<feature type="domain" description="RNA polymerase sigma-70" evidence="8">
    <location>
        <begin position="266"/>
        <end position="279"/>
    </location>
</feature>
<dbReference type="RefSeq" id="WP_100024388.1">
    <property type="nucleotide sequence ID" value="NZ_CP024699.1"/>
</dbReference>
<dbReference type="Proteomes" id="UP000230056">
    <property type="component" value="Chromosome"/>
</dbReference>
<comment type="function">
    <text evidence="6">Sigma factors are initiation factors that promote the attachment of RNA polymerase to specific initiation sites and are then released. This sigma factor is the primary sigma factor during exponential growth.</text>
</comment>
<feature type="short sequence motif" description="Interaction with polymerase core subunit RpoC" evidence="6">
    <location>
        <begin position="266"/>
        <end position="269"/>
    </location>
</feature>
<feature type="compositionally biased region" description="Acidic residues" evidence="7">
    <location>
        <begin position="103"/>
        <end position="163"/>
    </location>
</feature>
<dbReference type="FunFam" id="1.10.601.10:FF:000001">
    <property type="entry name" value="RNA polymerase sigma factor SigA"/>
    <property type="match status" value="1"/>
</dbReference>
<dbReference type="InterPro" id="IPR013324">
    <property type="entry name" value="RNA_pol_sigma_r3/r4-like"/>
</dbReference>
<dbReference type="NCBIfam" id="TIGR02393">
    <property type="entry name" value="RpoD_Cterm"/>
    <property type="match status" value="1"/>
</dbReference>
<comment type="similarity">
    <text evidence="6">Belongs to the sigma-70 factor family. RpoD/SigA subfamily.</text>
</comment>
<dbReference type="InterPro" id="IPR009042">
    <property type="entry name" value="RNA_pol_sigma70_r1_2"/>
</dbReference>
<dbReference type="SUPFAM" id="SSF88946">
    <property type="entry name" value="Sigma2 domain of RNA polymerase sigma factors"/>
    <property type="match status" value="1"/>
</dbReference>
<dbReference type="PANTHER" id="PTHR30603:SF60">
    <property type="entry name" value="RNA POLYMERASE SIGMA FACTOR RPOD"/>
    <property type="match status" value="1"/>
</dbReference>
<name>A0A2D3NTJ5_9FUSO</name>
<dbReference type="Pfam" id="PF00140">
    <property type="entry name" value="Sigma70_r1_2"/>
    <property type="match status" value="1"/>
</dbReference>
<comment type="subcellular location">
    <subcellularLocation>
        <location evidence="6">Cytoplasm</location>
    </subcellularLocation>
</comment>
<dbReference type="InterPro" id="IPR007630">
    <property type="entry name" value="RNA_pol_sigma70_r4"/>
</dbReference>
<evidence type="ECO:0000313" key="10">
    <source>
        <dbReference type="EMBL" id="ATV58741.1"/>
    </source>
</evidence>
<dbReference type="EMBL" id="CP024699">
    <property type="protein sequence ID" value="ATV58741.1"/>
    <property type="molecule type" value="Genomic_DNA"/>
</dbReference>
<evidence type="ECO:0000259" key="8">
    <source>
        <dbReference type="PROSITE" id="PS00715"/>
    </source>
</evidence>
<evidence type="ECO:0000313" key="11">
    <source>
        <dbReference type="Proteomes" id="UP000230056"/>
    </source>
</evidence>
<dbReference type="GO" id="GO:0016987">
    <property type="term" value="F:sigma factor activity"/>
    <property type="evidence" value="ECO:0007669"/>
    <property type="project" value="UniProtKB-UniRule"/>
</dbReference>
<dbReference type="Gene3D" id="1.10.10.10">
    <property type="entry name" value="Winged helix-like DNA-binding domain superfamily/Winged helix DNA-binding domain"/>
    <property type="match status" value="2"/>
</dbReference>
<dbReference type="Pfam" id="PF04539">
    <property type="entry name" value="Sigma70_r3"/>
    <property type="match status" value="1"/>
</dbReference>
<evidence type="ECO:0000256" key="1">
    <source>
        <dbReference type="ARBA" id="ARBA00022490"/>
    </source>
</evidence>
<dbReference type="HAMAP" id="MF_00963">
    <property type="entry name" value="Sigma70_RpoD_SigA"/>
    <property type="match status" value="1"/>
</dbReference>
<reference evidence="10 11" key="1">
    <citation type="submission" date="2017-11" db="EMBL/GenBank/DDBJ databases">
        <title>Genome sequencing of Fusobacterium periodonticum KCOM 1261.</title>
        <authorList>
            <person name="Kook J.-K."/>
            <person name="Park S.-N."/>
            <person name="Lim Y.K."/>
        </authorList>
    </citation>
    <scope>NUCLEOTIDE SEQUENCE [LARGE SCALE GENOMIC DNA]</scope>
    <source>
        <strain evidence="10 11">KCOM 1261</strain>
    </source>
</reference>
<comment type="subunit">
    <text evidence="6">Interacts transiently with the RNA polymerase catalytic core.</text>
</comment>
<dbReference type="InterPro" id="IPR012760">
    <property type="entry name" value="RNA_pol_sigma_RpoD_C"/>
</dbReference>
<dbReference type="PRINTS" id="PR00046">
    <property type="entry name" value="SIGMA70FCT"/>
</dbReference>
<feature type="compositionally biased region" description="Basic residues" evidence="7">
    <location>
        <begin position="64"/>
        <end position="77"/>
    </location>
</feature>
<dbReference type="GO" id="GO:0005737">
    <property type="term" value="C:cytoplasm"/>
    <property type="evidence" value="ECO:0007669"/>
    <property type="project" value="UniProtKB-SubCell"/>
</dbReference>
<dbReference type="NCBIfam" id="TIGR02937">
    <property type="entry name" value="sigma70-ECF"/>
    <property type="match status" value="1"/>
</dbReference>
<dbReference type="Pfam" id="PF04545">
    <property type="entry name" value="Sigma70_r4"/>
    <property type="match status" value="1"/>
</dbReference>
<dbReference type="AlphaFoldDB" id="A0A2D3NTJ5"/>
<dbReference type="Pfam" id="PF03979">
    <property type="entry name" value="Sigma70_r1_1"/>
    <property type="match status" value="1"/>
</dbReference>
<keyword evidence="2 6" id="KW-0805">Transcription regulation</keyword>
<feature type="region of interest" description="Sigma-70 factor domain-3" evidence="6">
    <location>
        <begin position="321"/>
        <end position="397"/>
    </location>
</feature>
<organism evidence="10 11">
    <name type="scientific">Fusobacterium pseudoperiodonticum</name>
    <dbReference type="NCBI Taxonomy" id="2663009"/>
    <lineage>
        <taxon>Bacteria</taxon>
        <taxon>Fusobacteriati</taxon>
        <taxon>Fusobacteriota</taxon>
        <taxon>Fusobacteriia</taxon>
        <taxon>Fusobacteriales</taxon>
        <taxon>Fusobacteriaceae</taxon>
        <taxon>Fusobacterium</taxon>
    </lineage>
</organism>
<evidence type="ECO:0000256" key="3">
    <source>
        <dbReference type="ARBA" id="ARBA00023082"/>
    </source>
</evidence>
<dbReference type="InterPro" id="IPR000943">
    <property type="entry name" value="RNA_pol_sigma70"/>
</dbReference>
<dbReference type="SUPFAM" id="SSF88659">
    <property type="entry name" value="Sigma3 and sigma4 domains of RNA polymerase sigma factors"/>
    <property type="match status" value="2"/>
</dbReference>
<gene>
    <name evidence="10" type="primary">rpoD</name>
    <name evidence="6" type="synonym">sigA</name>
    <name evidence="10" type="ORF">CTM72_02640</name>
</gene>
<evidence type="ECO:0000256" key="4">
    <source>
        <dbReference type="ARBA" id="ARBA00023125"/>
    </source>
</evidence>
<feature type="region of interest" description="Sigma-70 factor domain-4" evidence="6">
    <location>
        <begin position="410"/>
        <end position="463"/>
    </location>
</feature>
<dbReference type="InterPro" id="IPR007627">
    <property type="entry name" value="RNA_pol_sigma70_r2"/>
</dbReference>
<dbReference type="CDD" id="cd06171">
    <property type="entry name" value="Sigma70_r4"/>
    <property type="match status" value="1"/>
</dbReference>
<dbReference type="PANTHER" id="PTHR30603">
    <property type="entry name" value="RNA POLYMERASE SIGMA FACTOR RPO"/>
    <property type="match status" value="1"/>
</dbReference>
<dbReference type="InterPro" id="IPR028630">
    <property type="entry name" value="Sigma70_RpoD"/>
</dbReference>
<dbReference type="InterPro" id="IPR050239">
    <property type="entry name" value="Sigma-70_RNA_pol_init_factors"/>
</dbReference>
<evidence type="ECO:0000256" key="2">
    <source>
        <dbReference type="ARBA" id="ARBA00023015"/>
    </source>
</evidence>
<sequence length="476" mass="55682">MKEIIRTKKGREFVNEVREKKKTTYEEINKCFSKDYTEEQINELVKIFLEEGIEVLSETETKAKGKTKTKAKTKSKAKVKEETKAELDKEKNLNEKEKVKIEEIEEKELDEDRELDEEKDLDDEEKELDDEEIEEKELDEEYIEEENEDSLEDEEDEKEDDDVDTDTFIGFEDEFNPDYIEDISEEELSNEKLLNLGNSAKVDEPIKMYLREIGQVPLLTHDEEIEYAKRAYEGDEEASQKLIESNLRLVVSIAKKHTNRGLKLLDLIQEGNIGLMKAVEKFEYTKGYKFSTYATWWIRQAITRAIADQGRTIRIPVHMIETINKIKKESRIYLQETGKDASPEILAERLGMEVEKIKAIQEMNQEPISLETPVGSEEDSELGDFVEDQKTTSPYEATNRAILREELDGVLKTLSPREEKVLRYRYGLDDSSPKTLEEVGKIFNVTRERIRQIEVKALRKLRHPSRKKKLEDFKVD</sequence>
<dbReference type="PROSITE" id="PS00716">
    <property type="entry name" value="SIGMA70_2"/>
    <property type="match status" value="1"/>
</dbReference>
<dbReference type="GO" id="GO:0003677">
    <property type="term" value="F:DNA binding"/>
    <property type="evidence" value="ECO:0007669"/>
    <property type="project" value="UniProtKB-UniRule"/>
</dbReference>
<keyword evidence="1 6" id="KW-0963">Cytoplasm</keyword>
<feature type="domain" description="RNA polymerase sigma-70" evidence="9">
    <location>
        <begin position="435"/>
        <end position="461"/>
    </location>
</feature>
<dbReference type="InterPro" id="IPR013325">
    <property type="entry name" value="RNA_pol_sigma_r2"/>
</dbReference>
<dbReference type="Pfam" id="PF04542">
    <property type="entry name" value="Sigma70_r2"/>
    <property type="match status" value="1"/>
</dbReference>
<accession>A0A2D3NTJ5</accession>
<protein>
    <recommendedName>
        <fullName evidence="6">RNA polymerase sigma factor SigA</fullName>
    </recommendedName>
</protein>
<evidence type="ECO:0000256" key="5">
    <source>
        <dbReference type="ARBA" id="ARBA00023163"/>
    </source>
</evidence>
<evidence type="ECO:0000259" key="9">
    <source>
        <dbReference type="PROSITE" id="PS00716"/>
    </source>
</evidence>
<feature type="DNA-binding region" description="H-T-H motif" evidence="6">
    <location>
        <begin position="436"/>
        <end position="455"/>
    </location>
</feature>
<dbReference type="InterPro" id="IPR007127">
    <property type="entry name" value="RNA_pol_sigma_70_r1_1"/>
</dbReference>
<dbReference type="PROSITE" id="PS00715">
    <property type="entry name" value="SIGMA70_1"/>
    <property type="match status" value="1"/>
</dbReference>
<dbReference type="Gene3D" id="1.10.601.10">
    <property type="entry name" value="RNA Polymerase Primary Sigma Factor"/>
    <property type="match status" value="2"/>
</dbReference>
<keyword evidence="5 6" id="KW-0804">Transcription</keyword>
<feature type="region of interest" description="Disordered" evidence="7">
    <location>
        <begin position="58"/>
        <end position="163"/>
    </location>
</feature>
<dbReference type="InterPro" id="IPR007624">
    <property type="entry name" value="RNA_pol_sigma70_r3"/>
</dbReference>
<dbReference type="InterPro" id="IPR014284">
    <property type="entry name" value="RNA_pol_sigma-70_dom"/>
</dbReference>
<evidence type="ECO:0000256" key="7">
    <source>
        <dbReference type="SAM" id="MobiDB-lite"/>
    </source>
</evidence>
<proteinExistence type="inferred from homology"/>
<dbReference type="InterPro" id="IPR036388">
    <property type="entry name" value="WH-like_DNA-bd_sf"/>
</dbReference>
<dbReference type="GO" id="GO:0006352">
    <property type="term" value="P:DNA-templated transcription initiation"/>
    <property type="evidence" value="ECO:0007669"/>
    <property type="project" value="UniProtKB-UniRule"/>
</dbReference>